<dbReference type="GO" id="GO:0006325">
    <property type="term" value="P:chromatin organization"/>
    <property type="evidence" value="ECO:0007669"/>
    <property type="project" value="UniProtKB-KW"/>
</dbReference>
<protein>
    <recommendedName>
        <fullName evidence="3">BRCA1-A complex subunit Abraxas 1</fullName>
    </recommendedName>
    <alternativeName>
        <fullName evidence="11">Coiled-coil domain-containing protein 98</fullName>
    </alternativeName>
    <alternativeName>
        <fullName evidence="10">Protein FAM175A</fullName>
    </alternativeName>
</protein>
<keyword evidence="9" id="KW-0539">Nucleus</keyword>
<feature type="coiled-coil region" evidence="12">
    <location>
        <begin position="234"/>
        <end position="275"/>
    </location>
</feature>
<dbReference type="InterPro" id="IPR023238">
    <property type="entry name" value="FAM175"/>
</dbReference>
<dbReference type="Proteomes" id="UP000515126">
    <property type="component" value="Chromosome 5"/>
</dbReference>
<reference evidence="16" key="1">
    <citation type="submission" date="2025-08" db="UniProtKB">
        <authorList>
            <consortium name="RefSeq"/>
        </authorList>
    </citation>
    <scope>IDENTIFICATION</scope>
</reference>
<dbReference type="PRINTS" id="PR02052">
    <property type="entry name" value="ABRAXAS"/>
</dbReference>
<dbReference type="RefSeq" id="XP_021018352.2">
    <property type="nucleotide sequence ID" value="XM_021162693.2"/>
</dbReference>
<evidence type="ECO:0000256" key="11">
    <source>
        <dbReference type="ARBA" id="ARBA00030777"/>
    </source>
</evidence>
<keyword evidence="15" id="KW-1185">Reference proteome</keyword>
<evidence type="ECO:0000256" key="12">
    <source>
        <dbReference type="SAM" id="Coils"/>
    </source>
</evidence>
<evidence type="ECO:0000259" key="14">
    <source>
        <dbReference type="PROSITE" id="PS50249"/>
    </source>
</evidence>
<dbReference type="Pfam" id="PF21125">
    <property type="entry name" value="MPN_2A_DUB_like"/>
    <property type="match status" value="1"/>
</dbReference>
<evidence type="ECO:0000256" key="4">
    <source>
        <dbReference type="ARBA" id="ARBA00022553"/>
    </source>
</evidence>
<accession>A0A6P5PKB3</accession>
<dbReference type="AlphaFoldDB" id="A0A6P5PKB3"/>
<keyword evidence="8" id="KW-0234">DNA repair</keyword>
<dbReference type="PANTHER" id="PTHR31728">
    <property type="entry name" value="ABRAXAS FAMILY MEMBER"/>
    <property type="match status" value="1"/>
</dbReference>
<dbReference type="InterPro" id="IPR023239">
    <property type="entry name" value="BRISC_Abraxas1"/>
</dbReference>
<evidence type="ECO:0000313" key="15">
    <source>
        <dbReference type="Proteomes" id="UP000515126"/>
    </source>
</evidence>
<dbReference type="InterPro" id="IPR037518">
    <property type="entry name" value="MPN"/>
</dbReference>
<keyword evidence="7 12" id="KW-0175">Coiled coil</keyword>
<dbReference type="KEGG" id="mcal:110294450"/>
<evidence type="ECO:0000256" key="7">
    <source>
        <dbReference type="ARBA" id="ARBA00023054"/>
    </source>
</evidence>
<comment type="similarity">
    <text evidence="2">Belongs to the FAM175 family. Abraxas subfamily.</text>
</comment>
<name>A0A6P5PKB3_MUSCR</name>
<dbReference type="CTD" id="84142"/>
<evidence type="ECO:0000256" key="6">
    <source>
        <dbReference type="ARBA" id="ARBA00022853"/>
    </source>
</evidence>
<evidence type="ECO:0000256" key="13">
    <source>
        <dbReference type="SAM" id="MobiDB-lite"/>
    </source>
</evidence>
<evidence type="ECO:0000256" key="9">
    <source>
        <dbReference type="ARBA" id="ARBA00023242"/>
    </source>
</evidence>
<evidence type="ECO:0000256" key="1">
    <source>
        <dbReference type="ARBA" id="ARBA00004123"/>
    </source>
</evidence>
<feature type="compositionally biased region" description="Basic and acidic residues" evidence="13">
    <location>
        <begin position="362"/>
        <end position="381"/>
    </location>
</feature>
<dbReference type="GO" id="GO:0008017">
    <property type="term" value="F:microtubule binding"/>
    <property type="evidence" value="ECO:0007669"/>
    <property type="project" value="TreeGrafter"/>
</dbReference>
<gene>
    <name evidence="16" type="primary">Abraxas1</name>
</gene>
<comment type="subcellular location">
    <subcellularLocation>
        <location evidence="1">Nucleus</location>
    </subcellularLocation>
</comment>
<dbReference type="GO" id="GO:0008608">
    <property type="term" value="P:attachment of spindle microtubules to kinetochore"/>
    <property type="evidence" value="ECO:0007669"/>
    <property type="project" value="TreeGrafter"/>
</dbReference>
<evidence type="ECO:0000313" key="16">
    <source>
        <dbReference type="RefSeq" id="XP_021018352.2"/>
    </source>
</evidence>
<dbReference type="PANTHER" id="PTHR31728:SF2">
    <property type="entry name" value="BRCA1-A COMPLEX SUBUNIT ABRAXAS 1"/>
    <property type="match status" value="1"/>
</dbReference>
<sequence length="422" mass="47364">MPRDSGCGGSDRGGSMEGESTLGVLSGFVLGALTFHHLNTDSDTEGFLLGEMKGEAKNSITDSQMDNVKVVYTIDIQKYIPCYRLFSFYNSLGEVNEQALKKVLSNVRKTVVGWYKFRRHSDQIMTFREQLLHRNLQTHLSSPELVFLLLTPSITTESCSTHCLEHALYKPQRGLFHRVPLVVTNLGMSDQLGYKTESASCTSTVFSRAVRTHSSQFFNEDGSLKEVHKINEMYAAVQEELKSICQKVEQSEREVEKLLMDVNQLKEVRKKQQAQATGAGEKNVQRNPQENILLCQALRTFFPESEVLHSCVISLKNRHISPSGCNVNHHVDVVDQLTLMVEYVYSPEASPVPTAQLRKRKALDTHDQGPVKRPRLLETESRPSVAASRSRHQDKASSSSLDIDIEMGSPEGDADYPRSPTF</sequence>
<keyword evidence="4" id="KW-0597">Phosphoprotein</keyword>
<feature type="region of interest" description="Disordered" evidence="13">
    <location>
        <begin position="359"/>
        <end position="422"/>
    </location>
</feature>
<organism evidence="15 16">
    <name type="scientific">Mus caroli</name>
    <name type="common">Ryukyu mouse</name>
    <name type="synonym">Ricefield mouse</name>
    <dbReference type="NCBI Taxonomy" id="10089"/>
    <lineage>
        <taxon>Eukaryota</taxon>
        <taxon>Metazoa</taxon>
        <taxon>Chordata</taxon>
        <taxon>Craniata</taxon>
        <taxon>Vertebrata</taxon>
        <taxon>Euteleostomi</taxon>
        <taxon>Mammalia</taxon>
        <taxon>Eutheria</taxon>
        <taxon>Euarchontoglires</taxon>
        <taxon>Glires</taxon>
        <taxon>Rodentia</taxon>
        <taxon>Myomorpha</taxon>
        <taxon>Muroidea</taxon>
        <taxon>Muridae</taxon>
        <taxon>Murinae</taxon>
        <taxon>Mus</taxon>
        <taxon>Mus</taxon>
    </lineage>
</organism>
<dbReference type="GO" id="GO:0090307">
    <property type="term" value="P:mitotic spindle assembly"/>
    <property type="evidence" value="ECO:0007669"/>
    <property type="project" value="TreeGrafter"/>
</dbReference>
<dbReference type="GeneID" id="110294450"/>
<keyword evidence="5" id="KW-0227">DNA damage</keyword>
<evidence type="ECO:0000256" key="8">
    <source>
        <dbReference type="ARBA" id="ARBA00023204"/>
    </source>
</evidence>
<dbReference type="GO" id="GO:0006281">
    <property type="term" value="P:DNA repair"/>
    <property type="evidence" value="ECO:0007669"/>
    <property type="project" value="UniProtKB-KW"/>
</dbReference>
<keyword evidence="6" id="KW-0156">Chromatin regulator</keyword>
<dbReference type="CDD" id="cd23523">
    <property type="entry name" value="Abraxas_1"/>
    <property type="match status" value="1"/>
</dbReference>
<dbReference type="PROSITE" id="PS50249">
    <property type="entry name" value="MPN"/>
    <property type="match status" value="1"/>
</dbReference>
<evidence type="ECO:0000256" key="5">
    <source>
        <dbReference type="ARBA" id="ARBA00022763"/>
    </source>
</evidence>
<proteinExistence type="inferred from homology"/>
<dbReference type="PRINTS" id="PR02051">
    <property type="entry name" value="PROTEINF175"/>
</dbReference>
<dbReference type="GO" id="GO:0005634">
    <property type="term" value="C:nucleus"/>
    <property type="evidence" value="ECO:0007669"/>
    <property type="project" value="UniProtKB-SubCell"/>
</dbReference>
<feature type="domain" description="MPN" evidence="14">
    <location>
        <begin position="22"/>
        <end position="170"/>
    </location>
</feature>
<evidence type="ECO:0000256" key="2">
    <source>
        <dbReference type="ARBA" id="ARBA00007890"/>
    </source>
</evidence>
<dbReference type="GO" id="GO:0070536">
    <property type="term" value="P:protein K63-linked deubiquitination"/>
    <property type="evidence" value="ECO:0007669"/>
    <property type="project" value="TreeGrafter"/>
</dbReference>
<evidence type="ECO:0000256" key="3">
    <source>
        <dbReference type="ARBA" id="ARBA00013672"/>
    </source>
</evidence>
<evidence type="ECO:0000256" key="10">
    <source>
        <dbReference type="ARBA" id="ARBA00030629"/>
    </source>
</evidence>
<dbReference type="GO" id="GO:0031593">
    <property type="term" value="F:polyubiquitin modification-dependent protein binding"/>
    <property type="evidence" value="ECO:0007669"/>
    <property type="project" value="TreeGrafter"/>
</dbReference>